<dbReference type="Proteomes" id="UP000256964">
    <property type="component" value="Unassembled WGS sequence"/>
</dbReference>
<keyword evidence="2" id="KW-1185">Reference proteome</keyword>
<dbReference type="CDD" id="cd07822">
    <property type="entry name" value="SRPBCC_4"/>
    <property type="match status" value="1"/>
</dbReference>
<dbReference type="SUPFAM" id="SSF55961">
    <property type="entry name" value="Bet v1-like"/>
    <property type="match status" value="1"/>
</dbReference>
<evidence type="ECO:0000313" key="1">
    <source>
        <dbReference type="EMBL" id="RDX47609.1"/>
    </source>
</evidence>
<dbReference type="AlphaFoldDB" id="A0A371D522"/>
<dbReference type="PANTHER" id="PTHR36166:SF1">
    <property type="entry name" value="SRPBCC DOMAIN-CONTAINING PROTEIN"/>
    <property type="match status" value="1"/>
</dbReference>
<evidence type="ECO:0008006" key="3">
    <source>
        <dbReference type="Google" id="ProtNLM"/>
    </source>
</evidence>
<dbReference type="InterPro" id="IPR019587">
    <property type="entry name" value="Polyketide_cyclase/dehydratase"/>
</dbReference>
<protein>
    <recommendedName>
        <fullName evidence="3">Coenzyme Q-binding protein COQ10 START domain-containing protein</fullName>
    </recommendedName>
</protein>
<dbReference type="InterPro" id="IPR023393">
    <property type="entry name" value="START-like_dom_sf"/>
</dbReference>
<dbReference type="PANTHER" id="PTHR36166">
    <property type="entry name" value="CHROMOSOME 9, WHOLE GENOME SHOTGUN SEQUENCE"/>
    <property type="match status" value="1"/>
</dbReference>
<dbReference type="OrthoDB" id="509124at2759"/>
<dbReference type="EMBL" id="KZ857417">
    <property type="protein sequence ID" value="RDX47609.1"/>
    <property type="molecule type" value="Genomic_DNA"/>
</dbReference>
<accession>A0A371D522</accession>
<proteinExistence type="predicted"/>
<sequence length="178" mass="20213">MSTSSSPLQSSLPEPSYTGPFTAYVSVDIDAPVDKVWAVLADFTKYPEWNPFVRSQVIVDKSKKPLEDQTPAKGKYLLMQTHIPPTLDDSVSTTEAFEQITHFDDVTHRMAWQNLLPSWFLKAERWQVLSTTEDGKTRYESREVFGSIGAYLIKWFLSAKLLQSFNAMGEALKARSEQ</sequence>
<evidence type="ECO:0000313" key="2">
    <source>
        <dbReference type="Proteomes" id="UP000256964"/>
    </source>
</evidence>
<reference evidence="1 2" key="1">
    <citation type="journal article" date="2018" name="Biotechnol. Biofuels">
        <title>Integrative visual omics of the white-rot fungus Polyporus brumalis exposes the biotechnological potential of its oxidative enzymes for delignifying raw plant biomass.</title>
        <authorList>
            <person name="Miyauchi S."/>
            <person name="Rancon A."/>
            <person name="Drula E."/>
            <person name="Hage H."/>
            <person name="Chaduli D."/>
            <person name="Favel A."/>
            <person name="Grisel S."/>
            <person name="Henrissat B."/>
            <person name="Herpoel-Gimbert I."/>
            <person name="Ruiz-Duenas F.J."/>
            <person name="Chevret D."/>
            <person name="Hainaut M."/>
            <person name="Lin J."/>
            <person name="Wang M."/>
            <person name="Pangilinan J."/>
            <person name="Lipzen A."/>
            <person name="Lesage-Meessen L."/>
            <person name="Navarro D."/>
            <person name="Riley R."/>
            <person name="Grigoriev I.V."/>
            <person name="Zhou S."/>
            <person name="Raouche S."/>
            <person name="Rosso M.N."/>
        </authorList>
    </citation>
    <scope>NUCLEOTIDE SEQUENCE [LARGE SCALE GENOMIC DNA]</scope>
    <source>
        <strain evidence="1 2">BRFM 1820</strain>
    </source>
</reference>
<dbReference type="Pfam" id="PF10604">
    <property type="entry name" value="Polyketide_cyc2"/>
    <property type="match status" value="1"/>
</dbReference>
<name>A0A371D522_9APHY</name>
<dbReference type="Gene3D" id="3.30.530.20">
    <property type="match status" value="1"/>
</dbReference>
<organism evidence="1 2">
    <name type="scientific">Lentinus brumalis</name>
    <dbReference type="NCBI Taxonomy" id="2498619"/>
    <lineage>
        <taxon>Eukaryota</taxon>
        <taxon>Fungi</taxon>
        <taxon>Dikarya</taxon>
        <taxon>Basidiomycota</taxon>
        <taxon>Agaricomycotina</taxon>
        <taxon>Agaricomycetes</taxon>
        <taxon>Polyporales</taxon>
        <taxon>Polyporaceae</taxon>
        <taxon>Lentinus</taxon>
    </lineage>
</organism>
<gene>
    <name evidence="1" type="ORF">OH76DRAFT_1405666</name>
</gene>